<reference evidence="8 9" key="1">
    <citation type="submission" date="2018-08" db="EMBL/GenBank/DDBJ databases">
        <authorList>
            <person name="Khan S.A."/>
            <person name="Jeon C.O."/>
            <person name="Chun B.H."/>
            <person name="Jeong S.E."/>
        </authorList>
    </citation>
    <scope>NUCLEOTIDE SEQUENCE [LARGE SCALE GENOMIC DNA]</scope>
    <source>
        <strain evidence="8 9">S-16</strain>
    </source>
</reference>
<organism evidence="8 9">
    <name type="scientific">Piscinibacter terrae</name>
    <dbReference type="NCBI Taxonomy" id="2496871"/>
    <lineage>
        <taxon>Bacteria</taxon>
        <taxon>Pseudomonadati</taxon>
        <taxon>Pseudomonadota</taxon>
        <taxon>Betaproteobacteria</taxon>
        <taxon>Burkholderiales</taxon>
        <taxon>Sphaerotilaceae</taxon>
        <taxon>Piscinibacter</taxon>
    </lineage>
</organism>
<keyword evidence="2" id="KW-0813">Transport</keyword>
<dbReference type="PANTHER" id="PTHR11706:SF33">
    <property type="entry name" value="NATURAL RESISTANCE-ASSOCIATED MACROPHAGE PROTEIN 2"/>
    <property type="match status" value="1"/>
</dbReference>
<keyword evidence="4" id="KW-0769">Symport</keyword>
<evidence type="ECO:0000256" key="2">
    <source>
        <dbReference type="ARBA" id="ARBA00022448"/>
    </source>
</evidence>
<feature type="transmembrane region" description="Helical" evidence="7">
    <location>
        <begin position="142"/>
        <end position="160"/>
    </location>
</feature>
<feature type="transmembrane region" description="Helical" evidence="7">
    <location>
        <begin position="208"/>
        <end position="229"/>
    </location>
</feature>
<evidence type="ECO:0000313" key="8">
    <source>
        <dbReference type="EMBL" id="RQP25001.1"/>
    </source>
</evidence>
<dbReference type="GO" id="GO:0034755">
    <property type="term" value="P:iron ion transmembrane transport"/>
    <property type="evidence" value="ECO:0007669"/>
    <property type="project" value="TreeGrafter"/>
</dbReference>
<dbReference type="PANTHER" id="PTHR11706">
    <property type="entry name" value="SOLUTE CARRIER PROTEIN FAMILY 11 MEMBER"/>
    <property type="match status" value="1"/>
</dbReference>
<evidence type="ECO:0000256" key="7">
    <source>
        <dbReference type="SAM" id="Phobius"/>
    </source>
</evidence>
<feature type="transmembrane region" description="Helical" evidence="7">
    <location>
        <begin position="167"/>
        <end position="188"/>
    </location>
</feature>
<name>A0A3N7HVK1_9BURK</name>
<feature type="transmembrane region" description="Helical" evidence="7">
    <location>
        <begin position="386"/>
        <end position="404"/>
    </location>
</feature>
<feature type="transmembrane region" description="Helical" evidence="7">
    <location>
        <begin position="361"/>
        <end position="380"/>
    </location>
</feature>
<evidence type="ECO:0000313" key="9">
    <source>
        <dbReference type="Proteomes" id="UP000267464"/>
    </source>
</evidence>
<comment type="caution">
    <text evidence="8">The sequence shown here is derived from an EMBL/GenBank/DDBJ whole genome shotgun (WGS) entry which is preliminary data.</text>
</comment>
<dbReference type="EMBL" id="QUSW01000002">
    <property type="protein sequence ID" value="RQP25001.1"/>
    <property type="molecule type" value="Genomic_DNA"/>
</dbReference>
<evidence type="ECO:0000256" key="4">
    <source>
        <dbReference type="ARBA" id="ARBA00022847"/>
    </source>
</evidence>
<dbReference type="GO" id="GO:0005384">
    <property type="term" value="F:manganese ion transmembrane transporter activity"/>
    <property type="evidence" value="ECO:0007669"/>
    <property type="project" value="TreeGrafter"/>
</dbReference>
<dbReference type="Pfam" id="PF01566">
    <property type="entry name" value="Nramp"/>
    <property type="match status" value="1"/>
</dbReference>
<feature type="transmembrane region" description="Helical" evidence="7">
    <location>
        <begin position="267"/>
        <end position="293"/>
    </location>
</feature>
<evidence type="ECO:0000256" key="1">
    <source>
        <dbReference type="ARBA" id="ARBA00004141"/>
    </source>
</evidence>
<evidence type="ECO:0000256" key="6">
    <source>
        <dbReference type="ARBA" id="ARBA00023136"/>
    </source>
</evidence>
<keyword evidence="9" id="KW-1185">Reference proteome</keyword>
<reference evidence="8 9" key="2">
    <citation type="submission" date="2018-12" db="EMBL/GenBank/DDBJ databases">
        <title>Rhizobacter gummiphilus sp. nov., a rubber-degrading bacterium isolated from the soil of a botanical garden in Japan.</title>
        <authorList>
            <person name="Shunsuke S.S."/>
        </authorList>
    </citation>
    <scope>NUCLEOTIDE SEQUENCE [LARGE SCALE GENOMIC DNA]</scope>
    <source>
        <strain evidence="8 9">S-16</strain>
    </source>
</reference>
<dbReference type="AlphaFoldDB" id="A0A3N7HVK1"/>
<evidence type="ECO:0000256" key="3">
    <source>
        <dbReference type="ARBA" id="ARBA00022692"/>
    </source>
</evidence>
<protein>
    <submittedName>
        <fullName evidence="8">Divalent metal cation transporter</fullName>
    </submittedName>
</protein>
<dbReference type="OrthoDB" id="9787548at2"/>
<feature type="transmembrane region" description="Helical" evidence="7">
    <location>
        <begin position="104"/>
        <end position="122"/>
    </location>
</feature>
<comment type="subcellular location">
    <subcellularLocation>
        <location evidence="1">Membrane</location>
        <topology evidence="1">Multi-pass membrane protein</topology>
    </subcellularLocation>
</comment>
<dbReference type="GO" id="GO:0015293">
    <property type="term" value="F:symporter activity"/>
    <property type="evidence" value="ECO:0007669"/>
    <property type="project" value="UniProtKB-KW"/>
</dbReference>
<dbReference type="Proteomes" id="UP000267464">
    <property type="component" value="Unassembled WGS sequence"/>
</dbReference>
<accession>A0A3N7HVK1</accession>
<dbReference type="GO" id="GO:0015086">
    <property type="term" value="F:cadmium ion transmembrane transporter activity"/>
    <property type="evidence" value="ECO:0007669"/>
    <property type="project" value="TreeGrafter"/>
</dbReference>
<proteinExistence type="predicted"/>
<keyword evidence="3 7" id="KW-0812">Transmembrane</keyword>
<sequence>MPVQQLILRNPFVVRAVERARQSLPATRAFAQRLGPGLITGAADDDPSGIATYSQAGSQFRFGLVWTLLLTTPLMIGIQMLSARIGWATGKGLGANIARLCPRWLTMSLVALLVVANTINIAADIGAMAEAARLLVGGHRSLFIVGFGTVCVLGQVFFSYERSVRILKWLTLALFSYFAVVMVVQVPWQQAAVESLQPWSFFPANAKASDYASMVVAVLGTTISPYLFFWQAAQEVEDNHGRPDAAQLRLVPSYAQEHLYRIKQDTYFGMGLSNIIALCIVLSTAVTLNMHGITSIQTSSEAAEALRPVAGEFAFAIFALGIIGTGLLAVPVLAGSAAYAVSEVFGWKASLSHGFHEARGFYAIIIAATGIGSLMSVFELDPIKALVWSAIVNGVISVPIMVVMMWIGQSVRVMGEYTISQRHRFFGWAATLVMAIAVVMMLVTG</sequence>
<feature type="transmembrane region" description="Helical" evidence="7">
    <location>
        <begin position="425"/>
        <end position="443"/>
    </location>
</feature>
<keyword evidence="6 7" id="KW-0472">Membrane</keyword>
<evidence type="ECO:0000256" key="5">
    <source>
        <dbReference type="ARBA" id="ARBA00022989"/>
    </source>
</evidence>
<feature type="transmembrane region" description="Helical" evidence="7">
    <location>
        <begin position="313"/>
        <end position="341"/>
    </location>
</feature>
<dbReference type="GO" id="GO:0005886">
    <property type="term" value="C:plasma membrane"/>
    <property type="evidence" value="ECO:0007669"/>
    <property type="project" value="TreeGrafter"/>
</dbReference>
<feature type="transmembrane region" description="Helical" evidence="7">
    <location>
        <begin position="63"/>
        <end position="83"/>
    </location>
</feature>
<gene>
    <name evidence="8" type="ORF">DZC73_09085</name>
</gene>
<dbReference type="InterPro" id="IPR001046">
    <property type="entry name" value="NRAMP_fam"/>
</dbReference>
<keyword evidence="5 7" id="KW-1133">Transmembrane helix</keyword>